<comment type="similarity">
    <text evidence="2 7">Belongs to the UPF0056 (MarC) family.</text>
</comment>
<feature type="transmembrane region" description="Helical" evidence="7">
    <location>
        <begin position="126"/>
        <end position="145"/>
    </location>
</feature>
<evidence type="ECO:0000256" key="4">
    <source>
        <dbReference type="ARBA" id="ARBA00022692"/>
    </source>
</evidence>
<keyword evidence="3" id="KW-1003">Cell membrane</keyword>
<evidence type="ECO:0000256" key="1">
    <source>
        <dbReference type="ARBA" id="ARBA00004651"/>
    </source>
</evidence>
<dbReference type="NCBIfam" id="TIGR00427">
    <property type="entry name" value="NAAT family transporter"/>
    <property type="match status" value="1"/>
</dbReference>
<feature type="transmembrane region" description="Helical" evidence="7">
    <location>
        <begin position="193"/>
        <end position="212"/>
    </location>
</feature>
<sequence>MASLCSIQELNDRQPRQVLWRKWLVSNQSKVIRGSVAFAILFFVALVYRASSGGFETLLKFSAYNTAYIVLELVAIIDPIGALPIFLVFVSEMDANGRRKVVETMTTVVIALLFFFSLLGQPLLSLLGVNVTSFEFGGGIILLFLALDMLSSGNVTRSINTDEIAVVPLATPLLVGPGTMTALIVLTNQASTPLLDVLVGCGIATLIVYITFYFSEYIFKLLGQNGVKAISRLFTIILAAIAAQMIHSALLAWGLAKF</sequence>
<evidence type="ECO:0000256" key="3">
    <source>
        <dbReference type="ARBA" id="ARBA00022475"/>
    </source>
</evidence>
<dbReference type="Proteomes" id="UP000240569">
    <property type="component" value="Unassembled WGS sequence"/>
</dbReference>
<feature type="transmembrane region" description="Helical" evidence="7">
    <location>
        <begin position="233"/>
        <end position="256"/>
    </location>
</feature>
<reference evidence="8 9" key="1">
    <citation type="submission" date="2017-04" db="EMBL/GenBank/DDBJ databases">
        <title>Novel microbial lineages endemic to geothermal iron-oxide mats fill important gaps in the evolutionary history of Archaea.</title>
        <authorList>
            <person name="Jay Z.J."/>
            <person name="Beam J.P."/>
            <person name="Dlakic M."/>
            <person name="Rusch D.B."/>
            <person name="Kozubal M.A."/>
            <person name="Inskeep W.P."/>
        </authorList>
    </citation>
    <scope>NUCLEOTIDE SEQUENCE [LARGE SCALE GENOMIC DNA]</scope>
    <source>
        <strain evidence="8">BE_D</strain>
    </source>
</reference>
<keyword evidence="5 7" id="KW-1133">Transmembrane helix</keyword>
<feature type="transmembrane region" description="Helical" evidence="7">
    <location>
        <begin position="101"/>
        <end position="120"/>
    </location>
</feature>
<dbReference type="InterPro" id="IPR002771">
    <property type="entry name" value="Multi_antbiot-R_MarC"/>
</dbReference>
<evidence type="ECO:0000313" key="9">
    <source>
        <dbReference type="Proteomes" id="UP000240569"/>
    </source>
</evidence>
<evidence type="ECO:0000256" key="5">
    <source>
        <dbReference type="ARBA" id="ARBA00022989"/>
    </source>
</evidence>
<dbReference type="GO" id="GO:0005886">
    <property type="term" value="C:plasma membrane"/>
    <property type="evidence" value="ECO:0007669"/>
    <property type="project" value="UniProtKB-SubCell"/>
</dbReference>
<organism evidence="8 9">
    <name type="scientific">Candidatus Marsarchaeota G1 archaeon BE_D</name>
    <dbReference type="NCBI Taxonomy" id="1978156"/>
    <lineage>
        <taxon>Archaea</taxon>
        <taxon>Candidatus Marsarchaeota</taxon>
        <taxon>Candidatus Marsarchaeota group 1</taxon>
    </lineage>
</organism>
<evidence type="ECO:0000256" key="7">
    <source>
        <dbReference type="RuleBase" id="RU362048"/>
    </source>
</evidence>
<evidence type="ECO:0000256" key="2">
    <source>
        <dbReference type="ARBA" id="ARBA00009784"/>
    </source>
</evidence>
<dbReference type="PANTHER" id="PTHR33508:SF1">
    <property type="entry name" value="UPF0056 MEMBRANE PROTEIN YHCE"/>
    <property type="match status" value="1"/>
</dbReference>
<proteinExistence type="inferred from homology"/>
<feature type="transmembrane region" description="Helical" evidence="7">
    <location>
        <begin position="166"/>
        <end position="187"/>
    </location>
</feature>
<gene>
    <name evidence="8" type="ORF">B9Q02_02250</name>
</gene>
<keyword evidence="6 7" id="KW-0472">Membrane</keyword>
<comment type="subcellular location">
    <subcellularLocation>
        <location evidence="1 7">Cell membrane</location>
        <topology evidence="1 7">Multi-pass membrane protein</topology>
    </subcellularLocation>
</comment>
<dbReference type="EMBL" id="NEXD01000006">
    <property type="protein sequence ID" value="PSN86441.1"/>
    <property type="molecule type" value="Genomic_DNA"/>
</dbReference>
<comment type="caution">
    <text evidence="8">The sequence shown here is derived from an EMBL/GenBank/DDBJ whole genome shotgun (WGS) entry which is preliminary data.</text>
</comment>
<protein>
    <recommendedName>
        <fullName evidence="7">UPF0056 membrane protein</fullName>
    </recommendedName>
</protein>
<evidence type="ECO:0000313" key="8">
    <source>
        <dbReference type="EMBL" id="PSN86441.1"/>
    </source>
</evidence>
<dbReference type="Pfam" id="PF01914">
    <property type="entry name" value="MarC"/>
    <property type="match status" value="1"/>
</dbReference>
<dbReference type="AlphaFoldDB" id="A0A2R6AJ85"/>
<accession>A0A2R6AJ85</accession>
<keyword evidence="4 7" id="KW-0812">Transmembrane</keyword>
<comment type="caution">
    <text evidence="7">Lacks conserved residue(s) required for the propagation of feature annotation.</text>
</comment>
<feature type="transmembrane region" description="Helical" evidence="7">
    <location>
        <begin position="31"/>
        <end position="48"/>
    </location>
</feature>
<evidence type="ECO:0000256" key="6">
    <source>
        <dbReference type="ARBA" id="ARBA00023136"/>
    </source>
</evidence>
<dbReference type="PANTHER" id="PTHR33508">
    <property type="entry name" value="UPF0056 MEMBRANE PROTEIN YHCE"/>
    <property type="match status" value="1"/>
</dbReference>
<feature type="transmembrane region" description="Helical" evidence="7">
    <location>
        <begin position="68"/>
        <end position="89"/>
    </location>
</feature>
<name>A0A2R6AJ85_9ARCH</name>